<evidence type="ECO:0000256" key="1">
    <source>
        <dbReference type="SAM" id="SignalP"/>
    </source>
</evidence>
<accession>A0AAE3VL83</accession>
<evidence type="ECO:0008006" key="4">
    <source>
        <dbReference type="Google" id="ProtNLM"/>
    </source>
</evidence>
<keyword evidence="1" id="KW-0732">Signal</keyword>
<dbReference type="GO" id="GO:0016020">
    <property type="term" value="C:membrane"/>
    <property type="evidence" value="ECO:0007669"/>
    <property type="project" value="InterPro"/>
</dbReference>
<dbReference type="InterPro" id="IPR001893">
    <property type="entry name" value="Cys-rich_GLG1_repeat"/>
</dbReference>
<dbReference type="Proteomes" id="UP001229244">
    <property type="component" value="Unassembled WGS sequence"/>
</dbReference>
<protein>
    <recommendedName>
        <fullName evidence="4">Cysteine rich repeat-containing protein</fullName>
    </recommendedName>
</protein>
<gene>
    <name evidence="2" type="ORF">J2S73_000512</name>
</gene>
<organism evidence="2 3">
    <name type="scientific">Amorphus orientalis</name>
    <dbReference type="NCBI Taxonomy" id="649198"/>
    <lineage>
        <taxon>Bacteria</taxon>
        <taxon>Pseudomonadati</taxon>
        <taxon>Pseudomonadota</taxon>
        <taxon>Alphaproteobacteria</taxon>
        <taxon>Hyphomicrobiales</taxon>
        <taxon>Amorphaceae</taxon>
        <taxon>Amorphus</taxon>
    </lineage>
</organism>
<dbReference type="AlphaFoldDB" id="A0AAE3VL83"/>
<dbReference type="RefSeq" id="WP_306883860.1">
    <property type="nucleotide sequence ID" value="NZ_JAUSUL010000001.1"/>
</dbReference>
<evidence type="ECO:0000313" key="2">
    <source>
        <dbReference type="EMBL" id="MDQ0314075.1"/>
    </source>
</evidence>
<comment type="caution">
    <text evidence="2">The sequence shown here is derived from an EMBL/GenBank/DDBJ whole genome shotgun (WGS) entry which is preliminary data.</text>
</comment>
<feature type="signal peptide" evidence="1">
    <location>
        <begin position="1"/>
        <end position="20"/>
    </location>
</feature>
<sequence length="80" mass="8567">MKSFAVATLTLALSAGMALAQSGPQVQEMRAACKEDVEKLCSNVQPIEVQECLMEHIDEVSEGCKATVARVGEQDTMGHD</sequence>
<dbReference type="EMBL" id="JAUSUL010000001">
    <property type="protein sequence ID" value="MDQ0314075.1"/>
    <property type="molecule type" value="Genomic_DNA"/>
</dbReference>
<proteinExistence type="predicted"/>
<name>A0AAE3VL83_9HYPH</name>
<keyword evidence="3" id="KW-1185">Reference proteome</keyword>
<reference evidence="2" key="1">
    <citation type="submission" date="2023-07" db="EMBL/GenBank/DDBJ databases">
        <title>Genomic Encyclopedia of Type Strains, Phase IV (KMG-IV): sequencing the most valuable type-strain genomes for metagenomic binning, comparative biology and taxonomic classification.</title>
        <authorList>
            <person name="Goeker M."/>
        </authorList>
    </citation>
    <scope>NUCLEOTIDE SEQUENCE</scope>
    <source>
        <strain evidence="2">DSM 21202</strain>
    </source>
</reference>
<feature type="chain" id="PRO_5042199037" description="Cysteine rich repeat-containing protein" evidence="1">
    <location>
        <begin position="21"/>
        <end position="80"/>
    </location>
</feature>
<dbReference type="Pfam" id="PF00839">
    <property type="entry name" value="Cys_rich_FGFR"/>
    <property type="match status" value="1"/>
</dbReference>
<evidence type="ECO:0000313" key="3">
    <source>
        <dbReference type="Proteomes" id="UP001229244"/>
    </source>
</evidence>